<dbReference type="GO" id="GO:0008017">
    <property type="term" value="F:microtubule binding"/>
    <property type="evidence" value="ECO:0007669"/>
    <property type="project" value="InterPro"/>
</dbReference>
<feature type="region of interest" description="Disordered" evidence="9">
    <location>
        <begin position="22"/>
        <end position="74"/>
    </location>
</feature>
<dbReference type="OrthoDB" id="123929at2759"/>
<keyword evidence="3 7" id="KW-0547">Nucleotide-binding</keyword>
<proteinExistence type="inferred from homology"/>
<evidence type="ECO:0000256" key="8">
    <source>
        <dbReference type="SAM" id="Coils"/>
    </source>
</evidence>
<dbReference type="GO" id="GO:0005871">
    <property type="term" value="C:kinesin complex"/>
    <property type="evidence" value="ECO:0007669"/>
    <property type="project" value="TreeGrafter"/>
</dbReference>
<dbReference type="STRING" id="7370.A0A1I8M575"/>
<dbReference type="GO" id="GO:0005524">
    <property type="term" value="F:ATP binding"/>
    <property type="evidence" value="ECO:0007669"/>
    <property type="project" value="UniProtKB-UniRule"/>
</dbReference>
<dbReference type="KEGG" id="mde:101900860"/>
<dbReference type="InterPro" id="IPR001752">
    <property type="entry name" value="Kinesin_motor_dom"/>
</dbReference>
<evidence type="ECO:0000256" key="6">
    <source>
        <dbReference type="ARBA" id="ARBA00023212"/>
    </source>
</evidence>
<dbReference type="InterPro" id="IPR036961">
    <property type="entry name" value="Kinesin_motor_dom_sf"/>
</dbReference>
<evidence type="ECO:0000256" key="4">
    <source>
        <dbReference type="ARBA" id="ARBA00022840"/>
    </source>
</evidence>
<feature type="coiled-coil region" evidence="8">
    <location>
        <begin position="506"/>
        <end position="551"/>
    </location>
</feature>
<evidence type="ECO:0000256" key="2">
    <source>
        <dbReference type="ARBA" id="ARBA00022701"/>
    </source>
</evidence>
<organism evidence="11">
    <name type="scientific">Musca domestica</name>
    <name type="common">House fly</name>
    <dbReference type="NCBI Taxonomy" id="7370"/>
    <lineage>
        <taxon>Eukaryota</taxon>
        <taxon>Metazoa</taxon>
        <taxon>Ecdysozoa</taxon>
        <taxon>Arthropoda</taxon>
        <taxon>Hexapoda</taxon>
        <taxon>Insecta</taxon>
        <taxon>Pterygota</taxon>
        <taxon>Neoptera</taxon>
        <taxon>Endopterygota</taxon>
        <taxon>Diptera</taxon>
        <taxon>Brachycera</taxon>
        <taxon>Muscomorpha</taxon>
        <taxon>Muscoidea</taxon>
        <taxon>Muscidae</taxon>
        <taxon>Musca</taxon>
    </lineage>
</organism>
<keyword evidence="6" id="KW-0206">Cytoskeleton</keyword>
<keyword evidence="6" id="KW-0963">Cytoplasm</keyword>
<keyword evidence="2" id="KW-0493">Microtubule</keyword>
<evidence type="ECO:0000256" key="5">
    <source>
        <dbReference type="ARBA" id="ARBA00023175"/>
    </source>
</evidence>
<protein>
    <recommendedName>
        <fullName evidence="10">Kinesin motor domain-containing protein</fullName>
    </recommendedName>
</protein>
<comment type="similarity">
    <text evidence="7">Belongs to the TRAFAC class myosin-kinesin ATPase superfamily. Kinesin family.</text>
</comment>
<feature type="compositionally biased region" description="Polar residues" evidence="9">
    <location>
        <begin position="633"/>
        <end position="642"/>
    </location>
</feature>
<evidence type="ECO:0000256" key="3">
    <source>
        <dbReference type="ARBA" id="ARBA00022741"/>
    </source>
</evidence>
<dbReference type="InterPro" id="IPR027640">
    <property type="entry name" value="Kinesin-like_fam"/>
</dbReference>
<dbReference type="SMART" id="SM00129">
    <property type="entry name" value="KISc"/>
    <property type="match status" value="1"/>
</dbReference>
<evidence type="ECO:0000256" key="1">
    <source>
        <dbReference type="ARBA" id="ARBA00004245"/>
    </source>
</evidence>
<dbReference type="InterPro" id="IPR027417">
    <property type="entry name" value="P-loop_NTPase"/>
</dbReference>
<dbReference type="VEuPathDB" id="VectorBase:MDOA001361"/>
<dbReference type="PROSITE" id="PS50067">
    <property type="entry name" value="KINESIN_MOTOR_2"/>
    <property type="match status" value="1"/>
</dbReference>
<comment type="subcellular location">
    <subcellularLocation>
        <location evidence="1">Cytoplasm</location>
        <location evidence="1">Cytoskeleton</location>
    </subcellularLocation>
</comment>
<dbReference type="VEuPathDB" id="VectorBase:MDOMA2_001473"/>
<dbReference type="eggNOG" id="KOG0247">
    <property type="taxonomic scope" value="Eukaryota"/>
</dbReference>
<dbReference type="SUPFAM" id="SSF52540">
    <property type="entry name" value="P-loop containing nucleoside triphosphate hydrolases"/>
    <property type="match status" value="1"/>
</dbReference>
<evidence type="ECO:0000256" key="7">
    <source>
        <dbReference type="PROSITE-ProRule" id="PRU00283"/>
    </source>
</evidence>
<dbReference type="EnsemblMetazoa" id="MDOA001361-RA">
    <property type="protein sequence ID" value="MDOA001361-PA"/>
    <property type="gene ID" value="MDOA001361"/>
</dbReference>
<keyword evidence="4 7" id="KW-0067">ATP-binding</keyword>
<keyword evidence="5 7" id="KW-0505">Motor protein</keyword>
<dbReference type="PRINTS" id="PR00380">
    <property type="entry name" value="KINESINHEAVY"/>
</dbReference>
<evidence type="ECO:0000259" key="10">
    <source>
        <dbReference type="PROSITE" id="PS50067"/>
    </source>
</evidence>
<accession>A0A1I8M575</accession>
<dbReference type="GO" id="GO:0005874">
    <property type="term" value="C:microtubule"/>
    <property type="evidence" value="ECO:0007669"/>
    <property type="project" value="UniProtKB-KW"/>
</dbReference>
<dbReference type="PANTHER" id="PTHR24115">
    <property type="entry name" value="KINESIN-RELATED"/>
    <property type="match status" value="1"/>
</dbReference>
<dbReference type="AlphaFoldDB" id="A0A1I8M575"/>
<dbReference type="Pfam" id="PF00225">
    <property type="entry name" value="Kinesin"/>
    <property type="match status" value="1"/>
</dbReference>
<evidence type="ECO:0000313" key="11">
    <source>
        <dbReference type="EnsemblMetazoa" id="MDOA001361-PA"/>
    </source>
</evidence>
<dbReference type="RefSeq" id="XP_005186441.2">
    <property type="nucleotide sequence ID" value="XM_005186384.4"/>
</dbReference>
<feature type="domain" description="Kinesin motor" evidence="10">
    <location>
        <begin position="80"/>
        <end position="478"/>
    </location>
</feature>
<feature type="compositionally biased region" description="Basic and acidic residues" evidence="9">
    <location>
        <begin position="22"/>
        <end position="39"/>
    </location>
</feature>
<dbReference type="GO" id="GO:0005634">
    <property type="term" value="C:nucleus"/>
    <property type="evidence" value="ECO:0007669"/>
    <property type="project" value="TreeGrafter"/>
</dbReference>
<keyword evidence="8" id="KW-0175">Coiled coil</keyword>
<feature type="compositionally biased region" description="Polar residues" evidence="9">
    <location>
        <begin position="65"/>
        <end position="74"/>
    </location>
</feature>
<reference evidence="11" key="1">
    <citation type="submission" date="2020-05" db="UniProtKB">
        <authorList>
            <consortium name="EnsemblMetazoa"/>
        </authorList>
    </citation>
    <scope>IDENTIFICATION</scope>
    <source>
        <strain evidence="11">Aabys</strain>
    </source>
</reference>
<evidence type="ECO:0000256" key="9">
    <source>
        <dbReference type="SAM" id="MobiDB-lite"/>
    </source>
</evidence>
<sequence>MASANLNPQREVRSFLMARDPSIDRRFRPRPQKRERLFAEIEEDDYSSDSSVSDTDIDSDVRSSGITDANSSDGSHIESGALVYLRLRPVSPCPSPAYKISEDGNVLITGPPLECASTSNNKNSMEKHYSFSGIFNAAVSQSEVYEKCIGQKIEMEESLSVMTYGTSGSGKTFTLLGDANRPGVIPRSLEHIFTQYQTNIYPNPVLKLVNGRITVLDDSAAAKENSMRCKIMSSCPELEGDYANLQQRIAADHNFPQLQLDDGVSVLIWVSFVEIYNELVYDLLAPMPTGGNNKMQKVSARKNLKIVCNDGNVFIKGLTSVFVKTSAEALKLLRWGLQKLTYASTSINANSSRSHCIFFVDVLKYYRSGVITETSFKFCDLAGSERLDKTGNMGSRLKEAQRINTSLMVLGRCLDAANSVSAGGKDRIPFRESKLTMLLQAALLGKEKMAMIVNVTPTDKYYEENLNVLSFAAIAKNILFKAPVTKQNKSRYSVFEGKELDNNEYVQQLLEENAFLRNDNEDLLDENARLRDEIERLTNERTDELQKQEQELRIQLVDSFQITLEENKKNFERRLQTELESQKRIFESKMEFLKRKYEDELEDLREEVEELEKENKENIEKLELKETHAQIEGNENMQNQMLSKKRRTIE</sequence>
<gene>
    <name evidence="11" type="primary">101900860</name>
</gene>
<feature type="binding site" evidence="7">
    <location>
        <begin position="165"/>
        <end position="172"/>
    </location>
    <ligand>
        <name>ATP</name>
        <dbReference type="ChEBI" id="CHEBI:30616"/>
    </ligand>
</feature>
<name>A0A1I8M575_MUSDO</name>
<dbReference type="GO" id="GO:0007018">
    <property type="term" value="P:microtubule-based movement"/>
    <property type="evidence" value="ECO:0007669"/>
    <property type="project" value="InterPro"/>
</dbReference>
<feature type="region of interest" description="Disordered" evidence="9">
    <location>
        <begin position="627"/>
        <end position="650"/>
    </location>
</feature>
<dbReference type="Gene3D" id="3.40.850.10">
    <property type="entry name" value="Kinesin motor domain"/>
    <property type="match status" value="1"/>
</dbReference>
<dbReference type="GO" id="GO:0003777">
    <property type="term" value="F:microtubule motor activity"/>
    <property type="evidence" value="ECO:0007669"/>
    <property type="project" value="InterPro"/>
</dbReference>
<dbReference type="GO" id="GO:0016887">
    <property type="term" value="F:ATP hydrolysis activity"/>
    <property type="evidence" value="ECO:0007669"/>
    <property type="project" value="TreeGrafter"/>
</dbReference>
<dbReference type="PANTHER" id="PTHR24115:SF1008">
    <property type="entry name" value="KINESIN-LIKE PROTEIN SUBITO"/>
    <property type="match status" value="1"/>
</dbReference>